<reference evidence="1 2" key="1">
    <citation type="submission" date="2024-01" db="EMBL/GenBank/DDBJ databases">
        <title>The genomes of 5 underutilized Papilionoideae crops provide insights into root nodulation and disease resistanc.</title>
        <authorList>
            <person name="Jiang F."/>
        </authorList>
    </citation>
    <scope>NUCLEOTIDE SEQUENCE [LARGE SCALE GENOMIC DNA]</scope>
    <source>
        <strain evidence="1">LVBAO_FW01</strain>
        <tissue evidence="1">Leaves</tissue>
    </source>
</reference>
<protein>
    <submittedName>
        <fullName evidence="1">Uncharacterized protein</fullName>
    </submittedName>
</protein>
<gene>
    <name evidence="1" type="ORF">VNO77_02547</name>
</gene>
<dbReference type="EMBL" id="JAYMYQ010000001">
    <property type="protein sequence ID" value="KAK7360542.1"/>
    <property type="molecule type" value="Genomic_DNA"/>
</dbReference>
<evidence type="ECO:0000313" key="1">
    <source>
        <dbReference type="EMBL" id="KAK7360542.1"/>
    </source>
</evidence>
<dbReference type="AlphaFoldDB" id="A0AAN9R612"/>
<sequence length="72" mass="8025">MDFHCGQNLPYLNTDHGPEASHCRFQGPNCHDCEYQREVESSSSMLSKTILKECRGGVKGTLVVSEVANLRI</sequence>
<proteinExistence type="predicted"/>
<organism evidence="1 2">
    <name type="scientific">Canavalia gladiata</name>
    <name type="common">Sword bean</name>
    <name type="synonym">Dolichos gladiatus</name>
    <dbReference type="NCBI Taxonomy" id="3824"/>
    <lineage>
        <taxon>Eukaryota</taxon>
        <taxon>Viridiplantae</taxon>
        <taxon>Streptophyta</taxon>
        <taxon>Embryophyta</taxon>
        <taxon>Tracheophyta</taxon>
        <taxon>Spermatophyta</taxon>
        <taxon>Magnoliopsida</taxon>
        <taxon>eudicotyledons</taxon>
        <taxon>Gunneridae</taxon>
        <taxon>Pentapetalae</taxon>
        <taxon>rosids</taxon>
        <taxon>fabids</taxon>
        <taxon>Fabales</taxon>
        <taxon>Fabaceae</taxon>
        <taxon>Papilionoideae</taxon>
        <taxon>50 kb inversion clade</taxon>
        <taxon>NPAAA clade</taxon>
        <taxon>indigoferoid/millettioid clade</taxon>
        <taxon>Phaseoleae</taxon>
        <taxon>Canavalia</taxon>
    </lineage>
</organism>
<accession>A0AAN9R612</accession>
<evidence type="ECO:0000313" key="2">
    <source>
        <dbReference type="Proteomes" id="UP001367508"/>
    </source>
</evidence>
<name>A0AAN9R612_CANGL</name>
<comment type="caution">
    <text evidence="1">The sequence shown here is derived from an EMBL/GenBank/DDBJ whole genome shotgun (WGS) entry which is preliminary data.</text>
</comment>
<keyword evidence="2" id="KW-1185">Reference proteome</keyword>
<dbReference type="Proteomes" id="UP001367508">
    <property type="component" value="Unassembled WGS sequence"/>
</dbReference>